<dbReference type="PANTHER" id="PTHR12526">
    <property type="entry name" value="GLYCOSYLTRANSFERASE"/>
    <property type="match status" value="1"/>
</dbReference>
<dbReference type="InterPro" id="IPR028098">
    <property type="entry name" value="Glyco_trans_4-like_N"/>
</dbReference>
<dbReference type="EMBL" id="JAJATW010000007">
    <property type="protein sequence ID" value="MCB5161510.1"/>
    <property type="molecule type" value="Genomic_DNA"/>
</dbReference>
<dbReference type="InterPro" id="IPR001296">
    <property type="entry name" value="Glyco_trans_1"/>
</dbReference>
<dbReference type="CDD" id="cd03807">
    <property type="entry name" value="GT4_WbnK-like"/>
    <property type="match status" value="1"/>
</dbReference>
<dbReference type="GO" id="GO:0016757">
    <property type="term" value="F:glycosyltransferase activity"/>
    <property type="evidence" value="ECO:0007669"/>
    <property type="project" value="UniProtKB-KW"/>
</dbReference>
<dbReference type="Proteomes" id="UP001139095">
    <property type="component" value="Unassembled WGS sequence"/>
</dbReference>
<dbReference type="Pfam" id="PF13439">
    <property type="entry name" value="Glyco_transf_4"/>
    <property type="match status" value="1"/>
</dbReference>
<reference evidence="3" key="1">
    <citation type="submission" date="2021-10" db="EMBL/GenBank/DDBJ databases">
        <title>Marinomonas pontica sp. nov., isolated from the Black Sea.</title>
        <authorList>
            <person name="Zhao L.-H."/>
            <person name="Xue J.-H."/>
        </authorList>
    </citation>
    <scope>NUCLEOTIDE SEQUENCE</scope>
    <source>
        <strain evidence="3">E8</strain>
    </source>
</reference>
<feature type="domain" description="Glycosyltransferase subfamily 4-like N-terminal" evidence="2">
    <location>
        <begin position="13"/>
        <end position="174"/>
    </location>
</feature>
<organism evidence="3 4">
    <name type="scientific">Marinomonas algarum</name>
    <dbReference type="NCBI Taxonomy" id="2883105"/>
    <lineage>
        <taxon>Bacteria</taxon>
        <taxon>Pseudomonadati</taxon>
        <taxon>Pseudomonadota</taxon>
        <taxon>Gammaproteobacteria</taxon>
        <taxon>Oceanospirillales</taxon>
        <taxon>Oceanospirillaceae</taxon>
        <taxon>Marinomonas</taxon>
    </lineage>
</organism>
<keyword evidence="3" id="KW-0808">Transferase</keyword>
<comment type="caution">
    <text evidence="3">The sequence shown here is derived from an EMBL/GenBank/DDBJ whole genome shotgun (WGS) entry which is preliminary data.</text>
</comment>
<dbReference type="Pfam" id="PF00534">
    <property type="entry name" value="Glycos_transf_1"/>
    <property type="match status" value="1"/>
</dbReference>
<evidence type="ECO:0000313" key="4">
    <source>
        <dbReference type="Proteomes" id="UP001139095"/>
    </source>
</evidence>
<keyword evidence="4" id="KW-1185">Reference proteome</keyword>
<name>A0A9X1ILN8_9GAMM</name>
<dbReference type="EC" id="2.4.-.-" evidence="3"/>
<sequence length="377" mass="41908">MKVLHIITGLNDGGAEAVLFRLATSNESKFEHLVISLMDAGKYGSMLEDFGVKVYCLNMSNGILGLLNVFRIFSIVRKVKPDVVQTWMFHGDLFGGVLSRLAGVKNIVWGVHHTTLIKGESKRSTILIAKINSLLSRFIPKKIIYCADRSREVQESIGFYKKKGMVVSNGYDVSEYVANEKLGEDFKKELKLHSELLIGHVARFDPQKDQNNLFVGLSLLNIQSFKAILIGTNLDDDNSLLVKKKTELELKDSVKLIGRRNDIPSAMNAIDVFVLSSSFGEAFPNVLNEAMACGTPCITTDVGDASRIVGDTGWVVPPKDPQALSDAIMEAYHEMKSSPEKWAARKQACRNRIVDNFSLETMVSGYERVWLEGIEIT</sequence>
<protein>
    <submittedName>
        <fullName evidence="3">Glycosyltransferase</fullName>
        <ecNumber evidence="3">2.4.-.-</ecNumber>
    </submittedName>
</protein>
<accession>A0A9X1ILN8</accession>
<gene>
    <name evidence="3" type="ORF">LG368_06300</name>
</gene>
<feature type="domain" description="Glycosyl transferase family 1" evidence="1">
    <location>
        <begin position="184"/>
        <end position="343"/>
    </location>
</feature>
<dbReference type="AlphaFoldDB" id="A0A9X1ILN8"/>
<evidence type="ECO:0000259" key="1">
    <source>
        <dbReference type="Pfam" id="PF00534"/>
    </source>
</evidence>
<evidence type="ECO:0000313" key="3">
    <source>
        <dbReference type="EMBL" id="MCB5161510.1"/>
    </source>
</evidence>
<dbReference type="Gene3D" id="3.40.50.2000">
    <property type="entry name" value="Glycogen Phosphorylase B"/>
    <property type="match status" value="2"/>
</dbReference>
<evidence type="ECO:0000259" key="2">
    <source>
        <dbReference type="Pfam" id="PF13439"/>
    </source>
</evidence>
<dbReference type="GO" id="GO:1901135">
    <property type="term" value="P:carbohydrate derivative metabolic process"/>
    <property type="evidence" value="ECO:0007669"/>
    <property type="project" value="UniProtKB-ARBA"/>
</dbReference>
<dbReference type="SUPFAM" id="SSF53756">
    <property type="entry name" value="UDP-Glycosyltransferase/glycogen phosphorylase"/>
    <property type="match status" value="1"/>
</dbReference>
<dbReference type="RefSeq" id="WP_226753885.1">
    <property type="nucleotide sequence ID" value="NZ_JAJATW010000007.1"/>
</dbReference>
<proteinExistence type="predicted"/>
<keyword evidence="3" id="KW-0328">Glycosyltransferase</keyword>